<feature type="region of interest" description="Disordered" evidence="1">
    <location>
        <begin position="1"/>
        <end position="41"/>
    </location>
</feature>
<protein>
    <submittedName>
        <fullName evidence="2">Uncharacterized protein</fullName>
    </submittedName>
</protein>
<reference evidence="2" key="3">
    <citation type="submission" date="2025-09" db="UniProtKB">
        <authorList>
            <consortium name="Ensembl"/>
        </authorList>
    </citation>
    <scope>IDENTIFICATION</scope>
</reference>
<feature type="region of interest" description="Disordered" evidence="1">
    <location>
        <begin position="71"/>
        <end position="94"/>
    </location>
</feature>
<evidence type="ECO:0000256" key="1">
    <source>
        <dbReference type="SAM" id="MobiDB-lite"/>
    </source>
</evidence>
<accession>A0A8C8UMN8</accession>
<dbReference type="Ensembl" id="ENSPEMT00000038144.1">
    <property type="protein sequence ID" value="ENSPEMP00000032729.1"/>
    <property type="gene ID" value="ENSPEMG00000027352.1"/>
</dbReference>
<organism evidence="2 3">
    <name type="scientific">Peromyscus maniculatus bairdii</name>
    <name type="common">Prairie deer mouse</name>
    <dbReference type="NCBI Taxonomy" id="230844"/>
    <lineage>
        <taxon>Eukaryota</taxon>
        <taxon>Metazoa</taxon>
        <taxon>Chordata</taxon>
        <taxon>Craniata</taxon>
        <taxon>Vertebrata</taxon>
        <taxon>Euteleostomi</taxon>
        <taxon>Mammalia</taxon>
        <taxon>Eutheria</taxon>
        <taxon>Euarchontoglires</taxon>
        <taxon>Glires</taxon>
        <taxon>Rodentia</taxon>
        <taxon>Myomorpha</taxon>
        <taxon>Muroidea</taxon>
        <taxon>Cricetidae</taxon>
        <taxon>Neotominae</taxon>
        <taxon>Peromyscus</taxon>
    </lineage>
</organism>
<name>A0A8C8UMN8_PERMB</name>
<reference evidence="2" key="2">
    <citation type="submission" date="2025-08" db="UniProtKB">
        <authorList>
            <consortium name="Ensembl"/>
        </authorList>
    </citation>
    <scope>IDENTIFICATION</scope>
</reference>
<dbReference type="Proteomes" id="UP000694547">
    <property type="component" value="Chromosome 20"/>
</dbReference>
<dbReference type="AlphaFoldDB" id="A0A8C8UMN8"/>
<proteinExistence type="predicted"/>
<reference evidence="2 3" key="1">
    <citation type="submission" date="2018-10" db="EMBL/GenBank/DDBJ databases">
        <title>Improved assembly of the deer mouse Peromyscus maniculatus genome.</title>
        <authorList>
            <person name="Lassance J.-M."/>
            <person name="Hoekstra H.E."/>
        </authorList>
    </citation>
    <scope>NUCLEOTIDE SEQUENCE [LARGE SCALE GENOMIC DNA]</scope>
</reference>
<sequence>EQEIPGDDFWRHPPVSAGRGCLGEGEGESHPHSPSSAEAPYCDLPCCPPAPQDPLDTTTCAGHSVEGLGLRQGSQRIGTLLRGQGWSPTGTDST</sequence>
<evidence type="ECO:0000313" key="2">
    <source>
        <dbReference type="Ensembl" id="ENSPEMP00000032729.1"/>
    </source>
</evidence>
<keyword evidence="3" id="KW-1185">Reference proteome</keyword>
<evidence type="ECO:0000313" key="3">
    <source>
        <dbReference type="Proteomes" id="UP000694547"/>
    </source>
</evidence>